<dbReference type="Proteomes" id="UP000789342">
    <property type="component" value="Unassembled WGS sequence"/>
</dbReference>
<keyword evidence="3" id="KW-1185">Reference proteome</keyword>
<evidence type="ECO:0000256" key="1">
    <source>
        <dbReference type="SAM" id="Phobius"/>
    </source>
</evidence>
<keyword evidence="1" id="KW-1133">Transmembrane helix</keyword>
<name>A0A9N9NL18_9GLOM</name>
<dbReference type="EMBL" id="CAJVPV010029729">
    <property type="protein sequence ID" value="CAG8739229.1"/>
    <property type="molecule type" value="Genomic_DNA"/>
</dbReference>
<dbReference type="AlphaFoldDB" id="A0A9N9NL18"/>
<evidence type="ECO:0000313" key="2">
    <source>
        <dbReference type="EMBL" id="CAG8739229.1"/>
    </source>
</evidence>
<dbReference type="OrthoDB" id="6428174at2759"/>
<feature type="non-terminal residue" evidence="2">
    <location>
        <position position="1"/>
    </location>
</feature>
<protein>
    <submittedName>
        <fullName evidence="2">9661_t:CDS:1</fullName>
    </submittedName>
</protein>
<evidence type="ECO:0000313" key="3">
    <source>
        <dbReference type="Proteomes" id="UP000789342"/>
    </source>
</evidence>
<keyword evidence="1" id="KW-0472">Membrane</keyword>
<feature type="transmembrane region" description="Helical" evidence="1">
    <location>
        <begin position="6"/>
        <end position="26"/>
    </location>
</feature>
<proteinExistence type="predicted"/>
<keyword evidence="1" id="KW-0812">Transmembrane</keyword>
<reference evidence="2" key="1">
    <citation type="submission" date="2021-06" db="EMBL/GenBank/DDBJ databases">
        <authorList>
            <person name="Kallberg Y."/>
            <person name="Tangrot J."/>
            <person name="Rosling A."/>
        </authorList>
    </citation>
    <scope>NUCLEOTIDE SEQUENCE</scope>
    <source>
        <strain evidence="2">CL551</strain>
    </source>
</reference>
<accession>A0A9N9NL18</accession>
<organism evidence="2 3">
    <name type="scientific">Acaulospora morrowiae</name>
    <dbReference type="NCBI Taxonomy" id="94023"/>
    <lineage>
        <taxon>Eukaryota</taxon>
        <taxon>Fungi</taxon>
        <taxon>Fungi incertae sedis</taxon>
        <taxon>Mucoromycota</taxon>
        <taxon>Glomeromycotina</taxon>
        <taxon>Glomeromycetes</taxon>
        <taxon>Diversisporales</taxon>
        <taxon>Acaulosporaceae</taxon>
        <taxon>Acaulospora</taxon>
    </lineage>
</organism>
<comment type="caution">
    <text evidence="2">The sequence shown here is derived from an EMBL/GenBank/DDBJ whole genome shotgun (WGS) entry which is preliminary data.</text>
</comment>
<sequence>FNTTQVVNVVSLFCGFLTIFAGVFLLNTARRNEGILDKSVQNGNTIILSSIPERHDSLMSSRDATLFSYEEESLGLTQLNNDPSDSDEE</sequence>
<gene>
    <name evidence="2" type="ORF">AMORRO_LOCUS14590</name>
</gene>